<feature type="transmembrane region" description="Helical" evidence="8">
    <location>
        <begin position="21"/>
        <end position="43"/>
    </location>
</feature>
<accession>A0ABP8KBR8</accession>
<evidence type="ECO:0000256" key="6">
    <source>
        <dbReference type="ARBA" id="ARBA00022989"/>
    </source>
</evidence>
<feature type="transmembrane region" description="Helical" evidence="8">
    <location>
        <begin position="102"/>
        <end position="122"/>
    </location>
</feature>
<dbReference type="PANTHER" id="PTHR43357:SF3">
    <property type="entry name" value="FE(3+)-TRANSPORT SYSTEM PERMEASE PROTEIN FBPB 2"/>
    <property type="match status" value="1"/>
</dbReference>
<evidence type="ECO:0000256" key="8">
    <source>
        <dbReference type="RuleBase" id="RU363032"/>
    </source>
</evidence>
<evidence type="ECO:0000256" key="4">
    <source>
        <dbReference type="ARBA" id="ARBA00022519"/>
    </source>
</evidence>
<feature type="transmembrane region" description="Helical" evidence="8">
    <location>
        <begin position="434"/>
        <end position="456"/>
    </location>
</feature>
<dbReference type="PANTHER" id="PTHR43357">
    <property type="entry name" value="INNER MEMBRANE ABC TRANSPORTER PERMEASE PROTEIN YDCV"/>
    <property type="match status" value="1"/>
</dbReference>
<evidence type="ECO:0000313" key="10">
    <source>
        <dbReference type="EMBL" id="GAA4403780.1"/>
    </source>
</evidence>
<keyword evidence="6 8" id="KW-1133">Transmembrane helix</keyword>
<dbReference type="SUPFAM" id="SSF161098">
    <property type="entry name" value="MetI-like"/>
    <property type="match status" value="2"/>
</dbReference>
<feature type="transmembrane region" description="Helical" evidence="8">
    <location>
        <begin position="324"/>
        <end position="346"/>
    </location>
</feature>
<feature type="transmembrane region" description="Helical" evidence="8">
    <location>
        <begin position="229"/>
        <end position="247"/>
    </location>
</feature>
<dbReference type="Pfam" id="PF00528">
    <property type="entry name" value="BPD_transp_1"/>
    <property type="match status" value="2"/>
</dbReference>
<feature type="transmembrane region" description="Helical" evidence="8">
    <location>
        <begin position="65"/>
        <end position="90"/>
    </location>
</feature>
<feature type="domain" description="ABC transmembrane type-1" evidence="9">
    <location>
        <begin position="320"/>
        <end position="510"/>
    </location>
</feature>
<evidence type="ECO:0000256" key="7">
    <source>
        <dbReference type="ARBA" id="ARBA00023136"/>
    </source>
</evidence>
<gene>
    <name evidence="10" type="ORF">GCM10023168_15600</name>
</gene>
<protein>
    <submittedName>
        <fullName evidence="10">Iron ABC transporter permease</fullName>
    </submittedName>
</protein>
<name>A0ABP8KBR8_9MICO</name>
<comment type="similarity">
    <text evidence="8">Belongs to the binding-protein-dependent transport system permease family.</text>
</comment>
<keyword evidence="11" id="KW-1185">Reference proteome</keyword>
<evidence type="ECO:0000256" key="5">
    <source>
        <dbReference type="ARBA" id="ARBA00022692"/>
    </source>
</evidence>
<feature type="transmembrane region" description="Helical" evidence="8">
    <location>
        <begin position="280"/>
        <end position="304"/>
    </location>
</feature>
<comment type="caution">
    <text evidence="10">The sequence shown here is derived from an EMBL/GenBank/DDBJ whole genome shotgun (WGS) entry which is preliminary data.</text>
</comment>
<feature type="transmembrane region" description="Helical" evidence="8">
    <location>
        <begin position="187"/>
        <end position="209"/>
    </location>
</feature>
<proteinExistence type="inferred from homology"/>
<keyword evidence="7 8" id="KW-0472">Membrane</keyword>
<dbReference type="Gene3D" id="1.10.3720.10">
    <property type="entry name" value="MetI-like"/>
    <property type="match status" value="2"/>
</dbReference>
<keyword evidence="4" id="KW-0997">Cell inner membrane</keyword>
<evidence type="ECO:0000256" key="1">
    <source>
        <dbReference type="ARBA" id="ARBA00004429"/>
    </source>
</evidence>
<dbReference type="EMBL" id="BAABGM010000010">
    <property type="protein sequence ID" value="GAA4403780.1"/>
    <property type="molecule type" value="Genomic_DNA"/>
</dbReference>
<dbReference type="PROSITE" id="PS50928">
    <property type="entry name" value="ABC_TM1"/>
    <property type="match status" value="2"/>
</dbReference>
<evidence type="ECO:0000256" key="3">
    <source>
        <dbReference type="ARBA" id="ARBA00022475"/>
    </source>
</evidence>
<keyword evidence="5 8" id="KW-0812">Transmembrane</keyword>
<feature type="transmembrane region" description="Helical" evidence="8">
    <location>
        <begin position="358"/>
        <end position="380"/>
    </location>
</feature>
<evidence type="ECO:0000313" key="11">
    <source>
        <dbReference type="Proteomes" id="UP001500945"/>
    </source>
</evidence>
<feature type="transmembrane region" description="Helical" evidence="8">
    <location>
        <begin position="488"/>
        <end position="511"/>
    </location>
</feature>
<sequence length="522" mass="54592">MRDAEPATRTPARRRGPAPPLFLTAPSVVVSLIALLPIGYLLIRTAEAGLARVVDILVRERTVELIARSLLLVVLVTSLSVAIGVGLAFLATRTDVPGRRTIAALAALPLAIPSYVAAFAWISAVPQLAGLPGAVLVLTLCCYPYVYLPVLAALRRADPGVEEVARSLGRSPWQTFREVTLRQVRPAAAAGGLLVALYTLSDFGAVSILRYDVFTRVIYTAYRSSFERSTAAVLSLLLVALTVAISIGESRVRRRDVARVGAGTARAAVPVRLGRGRLPLAGASAVVIGLALAFPVASLAYWFATGLSAGLDVAHLGESIVATAWLSLLGAIACTLGAVPVGILAARHRGRFTTVVEQVTYAGHALPGIVVALALVFLGVRVVPWAYQEAPLLVLAYVVLFLPTAVGSVRSSVAQSSVRGEEVARSLGSRPGEVLRRVTLPLAAPGIGAGAALVLLTCMKELPATLLLRPTGTDTLATSLWTETGVGAYGAAAPYGLALVVLAVLPTIWLMRLSDPDRGTSR</sequence>
<dbReference type="CDD" id="cd06261">
    <property type="entry name" value="TM_PBP2"/>
    <property type="match status" value="2"/>
</dbReference>
<organism evidence="10 11">
    <name type="scientific">Fodinibacter luteus</name>
    <dbReference type="NCBI Taxonomy" id="552064"/>
    <lineage>
        <taxon>Bacteria</taxon>
        <taxon>Bacillati</taxon>
        <taxon>Actinomycetota</taxon>
        <taxon>Actinomycetes</taxon>
        <taxon>Micrococcales</taxon>
        <taxon>Intrasporangiaceae</taxon>
        <taxon>Fodinibacter (ex Wang et al. 2009)</taxon>
    </lineage>
</organism>
<keyword evidence="2 8" id="KW-0813">Transport</keyword>
<feature type="transmembrane region" description="Helical" evidence="8">
    <location>
        <begin position="128"/>
        <end position="148"/>
    </location>
</feature>
<feature type="domain" description="ABC transmembrane type-1" evidence="9">
    <location>
        <begin position="66"/>
        <end position="247"/>
    </location>
</feature>
<evidence type="ECO:0000259" key="9">
    <source>
        <dbReference type="PROSITE" id="PS50928"/>
    </source>
</evidence>
<dbReference type="InterPro" id="IPR035906">
    <property type="entry name" value="MetI-like_sf"/>
</dbReference>
<dbReference type="RefSeq" id="WP_345204303.1">
    <property type="nucleotide sequence ID" value="NZ_BAABGM010000010.1"/>
</dbReference>
<feature type="transmembrane region" description="Helical" evidence="8">
    <location>
        <begin position="392"/>
        <end position="413"/>
    </location>
</feature>
<dbReference type="Proteomes" id="UP001500945">
    <property type="component" value="Unassembled WGS sequence"/>
</dbReference>
<reference evidence="11" key="1">
    <citation type="journal article" date="2019" name="Int. J. Syst. Evol. Microbiol.">
        <title>The Global Catalogue of Microorganisms (GCM) 10K type strain sequencing project: providing services to taxonomists for standard genome sequencing and annotation.</title>
        <authorList>
            <consortium name="The Broad Institute Genomics Platform"/>
            <consortium name="The Broad Institute Genome Sequencing Center for Infectious Disease"/>
            <person name="Wu L."/>
            <person name="Ma J."/>
        </authorList>
    </citation>
    <scope>NUCLEOTIDE SEQUENCE [LARGE SCALE GENOMIC DNA]</scope>
    <source>
        <strain evidence="11">JCM 17809</strain>
    </source>
</reference>
<dbReference type="InterPro" id="IPR000515">
    <property type="entry name" value="MetI-like"/>
</dbReference>
<keyword evidence="3" id="KW-1003">Cell membrane</keyword>
<comment type="subcellular location">
    <subcellularLocation>
        <location evidence="1">Cell inner membrane</location>
        <topology evidence="1">Multi-pass membrane protein</topology>
    </subcellularLocation>
    <subcellularLocation>
        <location evidence="8">Cell membrane</location>
        <topology evidence="8">Multi-pass membrane protein</topology>
    </subcellularLocation>
</comment>
<evidence type="ECO:0000256" key="2">
    <source>
        <dbReference type="ARBA" id="ARBA00022448"/>
    </source>
</evidence>